<evidence type="ECO:0000313" key="3">
    <source>
        <dbReference type="EMBL" id="MFB9733886.1"/>
    </source>
</evidence>
<sequence length="189" mass="21046">MARFVRRGGILGILASLFVLLIPATATAADAPVRYSPWITNAYIYEMRGSYSWQCMDVRGESQSPGAIVQRFDCKGKLHQRFFFIAQNEPGLFMIGVYGKYCVGAQNAQIADGTPMVINHCQGPGQLFRWVDRGNNHWEIVEAASGKCLTIHGRREALTLGACGNISEPYPTLWTPIYDRVYNYTSITG</sequence>
<evidence type="ECO:0000313" key="4">
    <source>
        <dbReference type="Proteomes" id="UP001589703"/>
    </source>
</evidence>
<gene>
    <name evidence="3" type="ORF">ACFFRO_01765</name>
</gene>
<keyword evidence="4" id="KW-1185">Reference proteome</keyword>
<dbReference type="CDD" id="cd00161">
    <property type="entry name" value="beta-trefoil_Ricin-like"/>
    <property type="match status" value="1"/>
</dbReference>
<dbReference type="SUPFAM" id="SSF50370">
    <property type="entry name" value="Ricin B-like lectins"/>
    <property type="match status" value="1"/>
</dbReference>
<dbReference type="Proteomes" id="UP001589703">
    <property type="component" value="Unassembled WGS sequence"/>
</dbReference>
<dbReference type="EMBL" id="JBHMAR010000001">
    <property type="protein sequence ID" value="MFB9733886.1"/>
    <property type="molecule type" value="Genomic_DNA"/>
</dbReference>
<comment type="caution">
    <text evidence="3">The sequence shown here is derived from an EMBL/GenBank/DDBJ whole genome shotgun (WGS) entry which is preliminary data.</text>
</comment>
<keyword evidence="1" id="KW-0732">Signal</keyword>
<dbReference type="PROSITE" id="PS50231">
    <property type="entry name" value="RICIN_B_LECTIN"/>
    <property type="match status" value="1"/>
</dbReference>
<dbReference type="RefSeq" id="WP_356760339.1">
    <property type="nucleotide sequence ID" value="NZ_JBHMAR010000001.1"/>
</dbReference>
<name>A0ABV5V7T2_9ACTN</name>
<evidence type="ECO:0000259" key="2">
    <source>
        <dbReference type="Pfam" id="PF00652"/>
    </source>
</evidence>
<feature type="chain" id="PRO_5045140277" evidence="1">
    <location>
        <begin position="29"/>
        <end position="189"/>
    </location>
</feature>
<protein>
    <submittedName>
        <fullName evidence="3">RICIN domain-containing protein</fullName>
    </submittedName>
</protein>
<dbReference type="InterPro" id="IPR000772">
    <property type="entry name" value="Ricin_B_lectin"/>
</dbReference>
<proteinExistence type="predicted"/>
<organism evidence="3 4">
    <name type="scientific">Streptomyces thermocoprophilus</name>
    <dbReference type="NCBI Taxonomy" id="78356"/>
    <lineage>
        <taxon>Bacteria</taxon>
        <taxon>Bacillati</taxon>
        <taxon>Actinomycetota</taxon>
        <taxon>Actinomycetes</taxon>
        <taxon>Kitasatosporales</taxon>
        <taxon>Streptomycetaceae</taxon>
        <taxon>Streptomyces</taxon>
    </lineage>
</organism>
<feature type="domain" description="Ricin B lectin" evidence="2">
    <location>
        <begin position="46"/>
        <end position="163"/>
    </location>
</feature>
<evidence type="ECO:0000256" key="1">
    <source>
        <dbReference type="SAM" id="SignalP"/>
    </source>
</evidence>
<dbReference type="Pfam" id="PF00652">
    <property type="entry name" value="Ricin_B_lectin"/>
    <property type="match status" value="1"/>
</dbReference>
<accession>A0ABV5V7T2</accession>
<feature type="signal peptide" evidence="1">
    <location>
        <begin position="1"/>
        <end position="28"/>
    </location>
</feature>
<dbReference type="Gene3D" id="2.80.10.50">
    <property type="match status" value="1"/>
</dbReference>
<dbReference type="InterPro" id="IPR035992">
    <property type="entry name" value="Ricin_B-like_lectins"/>
</dbReference>
<reference evidence="3 4" key="1">
    <citation type="submission" date="2024-09" db="EMBL/GenBank/DDBJ databases">
        <authorList>
            <person name="Sun Q."/>
            <person name="Mori K."/>
        </authorList>
    </citation>
    <scope>NUCLEOTIDE SEQUENCE [LARGE SCALE GENOMIC DNA]</scope>
    <source>
        <strain evidence="3 4">JCM 10918</strain>
    </source>
</reference>